<comment type="caution">
    <text evidence="1">The sequence shown here is derived from an EMBL/GenBank/DDBJ whole genome shotgun (WGS) entry which is preliminary data.</text>
</comment>
<reference evidence="1" key="1">
    <citation type="submission" date="2022-12" db="EMBL/GenBank/DDBJ databases">
        <title>Chromosome-level genome assembly of the bean flower thrips Megalurothrips usitatus.</title>
        <authorList>
            <person name="Ma L."/>
            <person name="Liu Q."/>
            <person name="Li H."/>
            <person name="Cai W."/>
        </authorList>
    </citation>
    <scope>NUCLEOTIDE SEQUENCE</scope>
    <source>
        <strain evidence="1">Cailab_2022a</strain>
    </source>
</reference>
<protein>
    <submittedName>
        <fullName evidence="1">Uncharacterized protein</fullName>
    </submittedName>
</protein>
<organism evidence="1 2">
    <name type="scientific">Megalurothrips usitatus</name>
    <name type="common">bean blossom thrips</name>
    <dbReference type="NCBI Taxonomy" id="439358"/>
    <lineage>
        <taxon>Eukaryota</taxon>
        <taxon>Metazoa</taxon>
        <taxon>Ecdysozoa</taxon>
        <taxon>Arthropoda</taxon>
        <taxon>Hexapoda</taxon>
        <taxon>Insecta</taxon>
        <taxon>Pterygota</taxon>
        <taxon>Neoptera</taxon>
        <taxon>Paraneoptera</taxon>
        <taxon>Thysanoptera</taxon>
        <taxon>Terebrantia</taxon>
        <taxon>Thripoidea</taxon>
        <taxon>Thripidae</taxon>
        <taxon>Megalurothrips</taxon>
    </lineage>
</organism>
<name>A0AAV7XM17_9NEOP</name>
<dbReference type="EMBL" id="JAPTSV010000006">
    <property type="protein sequence ID" value="KAJ1526716.1"/>
    <property type="molecule type" value="Genomic_DNA"/>
</dbReference>
<accession>A0AAV7XM17</accession>
<dbReference type="Proteomes" id="UP001075354">
    <property type="component" value="Chromosome 6"/>
</dbReference>
<keyword evidence="2" id="KW-1185">Reference proteome</keyword>
<evidence type="ECO:0000313" key="1">
    <source>
        <dbReference type="EMBL" id="KAJ1526716.1"/>
    </source>
</evidence>
<proteinExistence type="predicted"/>
<gene>
    <name evidence="1" type="ORF">ONE63_008296</name>
</gene>
<sequence length="186" mass="19413">MEIRKRYDPDSAVFSLQTLLIFVFGGRTARGARGDPAETDVSVVFSVGRRYASDLASYGPASAYGHGGGPYAPYGAAAAGAGGSSDDCYVSDASDEYGDTGATTTTATATPAPRRDAVVDGFTDADLMYAQLASSLYGDAYGYGYCGGSGSGGGMDCSRFQLTNYGHLKIDYSCSWRSLDHYIAHS</sequence>
<evidence type="ECO:0000313" key="2">
    <source>
        <dbReference type="Proteomes" id="UP001075354"/>
    </source>
</evidence>
<dbReference type="AlphaFoldDB" id="A0AAV7XM17"/>